<dbReference type="EMBL" id="MVHJ01000001">
    <property type="protein sequence ID" value="ORA07007.1"/>
    <property type="molecule type" value="Genomic_DNA"/>
</dbReference>
<feature type="transmembrane region" description="Helical" evidence="1">
    <location>
        <begin position="12"/>
        <end position="34"/>
    </location>
</feature>
<keyword evidence="1" id="KW-1133">Transmembrane helix</keyword>
<name>A0A1W9Z426_MYCBA</name>
<dbReference type="STRING" id="564198.BST17_00565"/>
<reference evidence="2 3" key="1">
    <citation type="submission" date="2017-02" db="EMBL/GenBank/DDBJ databases">
        <title>The new phylogeny of genus Mycobacterium.</title>
        <authorList>
            <person name="Tortoli E."/>
            <person name="Trovato A."/>
            <person name="Cirillo D.M."/>
        </authorList>
    </citation>
    <scope>NUCLEOTIDE SEQUENCE [LARGE SCALE GENOMIC DNA]</scope>
    <source>
        <strain evidence="2 3">DSM 45578</strain>
    </source>
</reference>
<keyword evidence="1" id="KW-0472">Membrane</keyword>
<dbReference type="RefSeq" id="WP_083054535.1">
    <property type="nucleotide sequence ID" value="NZ_JACKVM010000014.1"/>
</dbReference>
<sequence>MVTIPAWVWRYGAVGRALLTGSVVGLVVGALAWVDSGVPKAGVAALVTVGIGYGIGISRRMTRYWPAGSRYSGRDRVAVARAARAGHRLTAESLHPAVVAYRDGMHAAAADARPLRWALPVVLAVAVAMALWDAAFGSAGNAAVSMIYLLLLAVELWWWPGRRARLLTNADAACAQRRAFGTPPGA</sequence>
<organism evidence="2 3">
    <name type="scientific">Mycolicibacterium bacteremicum</name>
    <name type="common">Mycobacterium bacteremicum</name>
    <dbReference type="NCBI Taxonomy" id="564198"/>
    <lineage>
        <taxon>Bacteria</taxon>
        <taxon>Bacillati</taxon>
        <taxon>Actinomycetota</taxon>
        <taxon>Actinomycetes</taxon>
        <taxon>Mycobacteriales</taxon>
        <taxon>Mycobacteriaceae</taxon>
        <taxon>Mycolicibacterium</taxon>
    </lineage>
</organism>
<feature type="transmembrane region" description="Helical" evidence="1">
    <location>
        <begin position="40"/>
        <end position="57"/>
    </location>
</feature>
<gene>
    <name evidence="2" type="ORF">BST17_00565</name>
</gene>
<accession>A0A1W9Z426</accession>
<dbReference type="AlphaFoldDB" id="A0A1W9Z426"/>
<proteinExistence type="predicted"/>
<dbReference type="Proteomes" id="UP000192366">
    <property type="component" value="Unassembled WGS sequence"/>
</dbReference>
<dbReference type="OrthoDB" id="4725455at2"/>
<keyword evidence="1" id="KW-0812">Transmembrane</keyword>
<feature type="transmembrane region" description="Helical" evidence="1">
    <location>
        <begin position="115"/>
        <end position="132"/>
    </location>
</feature>
<comment type="caution">
    <text evidence="2">The sequence shown here is derived from an EMBL/GenBank/DDBJ whole genome shotgun (WGS) entry which is preliminary data.</text>
</comment>
<evidence type="ECO:0000256" key="1">
    <source>
        <dbReference type="SAM" id="Phobius"/>
    </source>
</evidence>
<feature type="transmembrane region" description="Helical" evidence="1">
    <location>
        <begin position="138"/>
        <end position="159"/>
    </location>
</feature>
<keyword evidence="3" id="KW-1185">Reference proteome</keyword>
<protein>
    <submittedName>
        <fullName evidence="2">Uncharacterized protein</fullName>
    </submittedName>
</protein>
<evidence type="ECO:0000313" key="2">
    <source>
        <dbReference type="EMBL" id="ORA07007.1"/>
    </source>
</evidence>
<evidence type="ECO:0000313" key="3">
    <source>
        <dbReference type="Proteomes" id="UP000192366"/>
    </source>
</evidence>